<dbReference type="Gene3D" id="3.40.50.670">
    <property type="match status" value="2"/>
</dbReference>
<feature type="site" description="Interaction with DNA" evidence="11">
    <location>
        <position position="484"/>
    </location>
</feature>
<dbReference type="GO" id="GO:0003677">
    <property type="term" value="F:DNA binding"/>
    <property type="evidence" value="ECO:0007669"/>
    <property type="project" value="UniProtKB-KW"/>
</dbReference>
<comment type="function">
    <text evidence="11">A type II topoisomerase that negatively supercoils closed circular double-stranded (ds) DNA in an ATP-dependent manner to modulate DNA topology and maintain chromosomes in an underwound state. Negative supercoiling favors strand separation, and DNA replication, transcription, recombination and repair, all of which involve strand separation. Also able to catalyze the interconversion of other topological isomers of dsDNA rings, including catenanes and knotted rings. Type II topoisomerases break and join 2 DNA strands simultaneously in an ATP-dependent manner.</text>
</comment>
<dbReference type="GO" id="GO:0006261">
    <property type="term" value="P:DNA-templated DNA replication"/>
    <property type="evidence" value="ECO:0007669"/>
    <property type="project" value="UniProtKB-UniRule"/>
</dbReference>
<evidence type="ECO:0000256" key="11">
    <source>
        <dbReference type="HAMAP-Rule" id="MF_01898"/>
    </source>
</evidence>
<dbReference type="GO" id="GO:0003918">
    <property type="term" value="F:DNA topoisomerase type II (double strand cut, ATP-hydrolyzing) activity"/>
    <property type="evidence" value="ECO:0007669"/>
    <property type="project" value="UniProtKB-UniRule"/>
</dbReference>
<dbReference type="RefSeq" id="WP_133601925.1">
    <property type="nucleotide sequence ID" value="NZ_JAUFPJ010000001.1"/>
</dbReference>
<dbReference type="Pfam" id="PF21249">
    <property type="entry name" value="GyrB_hook"/>
    <property type="match status" value="1"/>
</dbReference>
<dbReference type="AlphaFoldDB" id="A0A4R6NFH3"/>
<dbReference type="PROSITE" id="PS00177">
    <property type="entry name" value="TOPOISOMERASE_II"/>
    <property type="match status" value="1"/>
</dbReference>
<dbReference type="Pfam" id="PF01751">
    <property type="entry name" value="Toprim"/>
    <property type="match status" value="1"/>
</dbReference>
<dbReference type="GO" id="GO:0046872">
    <property type="term" value="F:metal ion binding"/>
    <property type="evidence" value="ECO:0007669"/>
    <property type="project" value="UniProtKB-KW"/>
</dbReference>
<dbReference type="NCBIfam" id="TIGR01059">
    <property type="entry name" value="gyrB"/>
    <property type="match status" value="1"/>
</dbReference>
<evidence type="ECO:0000256" key="5">
    <source>
        <dbReference type="ARBA" id="ARBA00022741"/>
    </source>
</evidence>
<dbReference type="SUPFAM" id="SSF54211">
    <property type="entry name" value="Ribosomal protein S5 domain 2-like"/>
    <property type="match status" value="1"/>
</dbReference>
<dbReference type="SUPFAM" id="SSF55874">
    <property type="entry name" value="ATPase domain of HSP90 chaperone/DNA topoisomerase II/histidine kinase"/>
    <property type="match status" value="1"/>
</dbReference>
<comment type="subcellular location">
    <subcellularLocation>
        <location evidence="11">Cytoplasm</location>
    </subcellularLocation>
</comment>
<comment type="catalytic activity">
    <reaction evidence="1 11">
        <text>ATP-dependent breakage, passage and rejoining of double-stranded DNA.</text>
        <dbReference type="EC" id="5.6.2.2"/>
    </reaction>
</comment>
<dbReference type="InterPro" id="IPR000565">
    <property type="entry name" value="Topo_IIA_B"/>
</dbReference>
<keyword evidence="14" id="KW-1185">Reference proteome</keyword>
<feature type="site" description="Interaction with DNA" evidence="11">
    <location>
        <position position="481"/>
    </location>
</feature>
<dbReference type="CDD" id="cd03366">
    <property type="entry name" value="TOPRIM_TopoIIA_GyrB"/>
    <property type="match status" value="1"/>
</dbReference>
<keyword evidence="10 11" id="KW-0413">Isomerase</keyword>
<dbReference type="GO" id="GO:0005694">
    <property type="term" value="C:chromosome"/>
    <property type="evidence" value="ECO:0007669"/>
    <property type="project" value="InterPro"/>
</dbReference>
<name>A0A4R6NFH3_9BURK</name>
<accession>A0A4R6NFH3</accession>
<dbReference type="Pfam" id="PF18053">
    <property type="entry name" value="GyrB_insert"/>
    <property type="match status" value="1"/>
</dbReference>
<comment type="similarity">
    <text evidence="2 11">Belongs to the type II topoisomerase GyrB family.</text>
</comment>
<dbReference type="EC" id="5.6.2.2" evidence="11"/>
<evidence type="ECO:0000313" key="14">
    <source>
        <dbReference type="Proteomes" id="UP000295357"/>
    </source>
</evidence>
<evidence type="ECO:0000256" key="3">
    <source>
        <dbReference type="ARBA" id="ARBA00022490"/>
    </source>
</evidence>
<keyword evidence="6 11" id="KW-0067">ATP-binding</keyword>
<comment type="caution">
    <text evidence="13">The sequence shown here is derived from an EMBL/GenBank/DDBJ whole genome shotgun (WGS) entry which is preliminary data.</text>
</comment>
<dbReference type="InterPro" id="IPR018522">
    <property type="entry name" value="TopoIIA_CS"/>
</dbReference>
<evidence type="ECO:0000256" key="4">
    <source>
        <dbReference type="ARBA" id="ARBA00022723"/>
    </source>
</evidence>
<dbReference type="PANTHER" id="PTHR45866:SF1">
    <property type="entry name" value="DNA GYRASE SUBUNIT B, MITOCHONDRIAL"/>
    <property type="match status" value="1"/>
</dbReference>
<dbReference type="Pfam" id="PF00986">
    <property type="entry name" value="DNA_gyraseB_C"/>
    <property type="match status" value="1"/>
</dbReference>
<protein>
    <recommendedName>
        <fullName evidence="11">DNA gyrase subunit B</fullName>
        <ecNumber evidence="11">5.6.2.2</ecNumber>
    </recommendedName>
</protein>
<keyword evidence="3 11" id="KW-0963">Cytoplasm</keyword>
<dbReference type="InterPro" id="IPR034160">
    <property type="entry name" value="TOPRIM_GyrB"/>
</dbReference>
<dbReference type="NCBIfam" id="NF011501">
    <property type="entry name" value="PRK14939.1"/>
    <property type="match status" value="1"/>
</dbReference>
<dbReference type="GO" id="GO:0006265">
    <property type="term" value="P:DNA topological change"/>
    <property type="evidence" value="ECO:0007669"/>
    <property type="project" value="UniProtKB-UniRule"/>
</dbReference>
<evidence type="ECO:0000256" key="7">
    <source>
        <dbReference type="ARBA" id="ARBA00022842"/>
    </source>
</evidence>
<dbReference type="InterPro" id="IPR013506">
    <property type="entry name" value="Topo_IIA_bsu_dom2"/>
</dbReference>
<keyword evidence="7 11" id="KW-0460">Magnesium</keyword>
<dbReference type="Gene3D" id="3.30.565.10">
    <property type="entry name" value="Histidine kinase-like ATPase, C-terminal domain"/>
    <property type="match status" value="1"/>
</dbReference>
<keyword evidence="4 11" id="KW-0479">Metal-binding</keyword>
<dbReference type="InterPro" id="IPR003594">
    <property type="entry name" value="HATPase_dom"/>
</dbReference>
<dbReference type="PANTHER" id="PTHR45866">
    <property type="entry name" value="DNA GYRASE/TOPOISOMERASE SUBUNIT B"/>
    <property type="match status" value="1"/>
</dbReference>
<dbReference type="InterPro" id="IPR001241">
    <property type="entry name" value="Topo_IIA"/>
</dbReference>
<dbReference type="SUPFAM" id="SSF56719">
    <property type="entry name" value="Type II DNA topoisomerase"/>
    <property type="match status" value="1"/>
</dbReference>
<feature type="binding site" evidence="11">
    <location>
        <position position="536"/>
    </location>
    <ligand>
        <name>Mg(2+)</name>
        <dbReference type="ChEBI" id="CHEBI:18420"/>
        <label>2</label>
    </ligand>
</feature>
<dbReference type="InterPro" id="IPR014721">
    <property type="entry name" value="Ribsml_uS5_D2-typ_fold_subgr"/>
</dbReference>
<feature type="binding site" evidence="11">
    <location>
        <position position="456"/>
    </location>
    <ligand>
        <name>Mg(2+)</name>
        <dbReference type="ChEBI" id="CHEBI:18420"/>
        <label>1</label>
        <note>catalytic</note>
    </ligand>
</feature>
<dbReference type="FunFam" id="3.30.565.10:FF:000002">
    <property type="entry name" value="DNA gyrase subunit B"/>
    <property type="match status" value="1"/>
</dbReference>
<sequence>MSDNTTPQQPTDGGDYGASSIQILEGLEAVRKRPGMYIGDTSDGTGLHHLVFEVVDNSIDEALAGHCDDIIVTIHTDNSISVIDNGRGIPTGVKMDDKHEPKRSAAEIALTELHAGGKFNQNSYKVSGGLHGVGVSCVNALSKYLRLTVRRDGKVHQIEFKKGVPQDRVLQMRDGFEVSPMRVIGDTDKRGTEVHFLPDTEIFQQNNEFHYEILAKRLRELSFLNNGVKIRLVDERNNKEDNFAYAGGVKGFVEFINKGKTTLHPNIFHAVGEKVSEQGTNIGVEVSMQWNDGFNENVLCFTNNIPQRDGGTHLTGLRAAMTRVINKYIEDNELAKKAKVEVAGDDMREGLACVVSVKVPEPKFSSQTKDKLVSSEVRAPVEEIVSRLLTDYLLENPLDAKTICGKILDAARAREAARKAREMTRRKGVLDGLGLPGKLADCQEKDPALCEIYIVEGDSAGGSAKQGRDRKFQAILPLRGKILNVERARYEKLLTSNEIITLITAMGTGIGRGAGSDDFNPDKLRYHRIIIMTDADVDGAHIRTLLLTFFYRQMPELVERGHIYIAQPPLYKVKVGKHEQYLKDGHELDAFLLKVALQDAELRTSAEGGEVLKGEAFETLARKYVLAENVIERLSNWMDFEALRVLASGLAINLDTKEAAEEAARAMQAALNEAEVTSEYDARTDKLFLRIARKHHGNTRASIINADFVHGADYEVLAEAGRTFKGLVGEGAVVKKGEGEKAKESAVADFRAAMAWLMQQAENAVGRQRYKGLGEMNPEQLWETTMDPNVRRLLRVQIEDAIEADRVFTMLMGDEVEPRRDFIETNALRAANIDV</sequence>
<dbReference type="PROSITE" id="PS50880">
    <property type="entry name" value="TOPRIM"/>
    <property type="match status" value="1"/>
</dbReference>
<dbReference type="PRINTS" id="PR00418">
    <property type="entry name" value="TPI2FAMILY"/>
</dbReference>
<dbReference type="EMBL" id="SNXE01000001">
    <property type="protein sequence ID" value="TDP13004.1"/>
    <property type="molecule type" value="Genomic_DNA"/>
</dbReference>
<organism evidence="13 14">
    <name type="scientific">Roseateles asaccharophilus</name>
    <dbReference type="NCBI Taxonomy" id="582607"/>
    <lineage>
        <taxon>Bacteria</taxon>
        <taxon>Pseudomonadati</taxon>
        <taxon>Pseudomonadota</taxon>
        <taxon>Betaproteobacteria</taxon>
        <taxon>Burkholderiales</taxon>
        <taxon>Sphaerotilaceae</taxon>
        <taxon>Roseateles</taxon>
    </lineage>
</organism>
<reference evidence="13 14" key="1">
    <citation type="submission" date="2019-03" db="EMBL/GenBank/DDBJ databases">
        <title>Genomic Encyclopedia of Type Strains, Phase IV (KMG-IV): sequencing the most valuable type-strain genomes for metagenomic binning, comparative biology and taxonomic classification.</title>
        <authorList>
            <person name="Goeker M."/>
        </authorList>
    </citation>
    <scope>NUCLEOTIDE SEQUENCE [LARGE SCALE GENOMIC DNA]</scope>
    <source>
        <strain evidence="13 14">DSM 25082</strain>
    </source>
</reference>
<dbReference type="Gene3D" id="3.30.230.10">
    <property type="match status" value="1"/>
</dbReference>
<gene>
    <name evidence="11" type="primary">gyrB</name>
    <name evidence="13" type="ORF">DFR39_101478</name>
</gene>
<evidence type="ECO:0000256" key="1">
    <source>
        <dbReference type="ARBA" id="ARBA00000185"/>
    </source>
</evidence>
<dbReference type="OrthoDB" id="9802808at2"/>
<dbReference type="FunFam" id="3.40.50.670:FF:000007">
    <property type="entry name" value="DNA gyrase subunit B"/>
    <property type="match status" value="1"/>
</dbReference>
<dbReference type="PRINTS" id="PR01159">
    <property type="entry name" value="DNAGYRASEB"/>
</dbReference>
<evidence type="ECO:0000313" key="13">
    <source>
        <dbReference type="EMBL" id="TDP13004.1"/>
    </source>
</evidence>
<evidence type="ECO:0000259" key="12">
    <source>
        <dbReference type="PROSITE" id="PS50880"/>
    </source>
</evidence>
<comment type="cofactor">
    <cofactor evidence="11">
        <name>Mg(2+)</name>
        <dbReference type="ChEBI" id="CHEBI:18420"/>
    </cofactor>
    <cofactor evidence="11">
        <name>Mn(2+)</name>
        <dbReference type="ChEBI" id="CHEBI:29035"/>
    </cofactor>
    <cofactor evidence="11">
        <name>Ca(2+)</name>
        <dbReference type="ChEBI" id="CHEBI:29108"/>
    </cofactor>
    <text evidence="11">Binds two Mg(2+) per subunit. The magnesium ions form salt bridges with both the protein and the DNA. Can also accept other divalent metal cations, such as Mn(2+) or Ca(2+).</text>
</comment>
<keyword evidence="5 11" id="KW-0547">Nucleotide-binding</keyword>
<dbReference type="HAMAP" id="MF_01898">
    <property type="entry name" value="GyrB"/>
    <property type="match status" value="1"/>
</dbReference>
<dbReference type="InterPro" id="IPR006171">
    <property type="entry name" value="TOPRIM_dom"/>
</dbReference>
<comment type="miscellaneous">
    <text evidence="11">Few gyrases are as efficient as E.coli at forming negative supercoils. Not all organisms have 2 type II topoisomerases; in organisms with a single type II topoisomerase this enzyme also has to decatenate newly replicated chromosomes.</text>
</comment>
<dbReference type="InterPro" id="IPR013760">
    <property type="entry name" value="Topo_IIA-like_dom_sf"/>
</dbReference>
<dbReference type="InterPro" id="IPR011557">
    <property type="entry name" value="GyrB"/>
</dbReference>
<keyword evidence="9" id="KW-0238">DNA-binding</keyword>
<dbReference type="SMART" id="SM00387">
    <property type="entry name" value="HATPase_c"/>
    <property type="match status" value="1"/>
</dbReference>
<dbReference type="InterPro" id="IPR020568">
    <property type="entry name" value="Ribosomal_Su5_D2-typ_SF"/>
</dbReference>
<dbReference type="FunFam" id="3.40.50.670:FF:000004">
    <property type="entry name" value="DNA gyrase subunit B"/>
    <property type="match status" value="1"/>
</dbReference>
<dbReference type="InterPro" id="IPR049353">
    <property type="entry name" value="GyrB_hook"/>
</dbReference>
<dbReference type="Pfam" id="PF00204">
    <property type="entry name" value="DNA_gyraseB"/>
    <property type="match status" value="1"/>
</dbReference>
<dbReference type="CDD" id="cd00822">
    <property type="entry name" value="TopoII_Trans_DNA_gyrase"/>
    <property type="match status" value="1"/>
</dbReference>
<feature type="binding site" evidence="11">
    <location>
        <position position="534"/>
    </location>
    <ligand>
        <name>Mg(2+)</name>
        <dbReference type="ChEBI" id="CHEBI:18420"/>
        <label>2</label>
    </ligand>
</feature>
<evidence type="ECO:0000256" key="6">
    <source>
        <dbReference type="ARBA" id="ARBA00022840"/>
    </source>
</evidence>
<dbReference type="CDD" id="cd16928">
    <property type="entry name" value="HATPase_GyrB-like"/>
    <property type="match status" value="1"/>
</dbReference>
<proteinExistence type="inferred from homology"/>
<dbReference type="InterPro" id="IPR036890">
    <property type="entry name" value="HATPase_C_sf"/>
</dbReference>
<dbReference type="InterPro" id="IPR002288">
    <property type="entry name" value="DNA_gyrase_B_C"/>
</dbReference>
<dbReference type="Proteomes" id="UP000295357">
    <property type="component" value="Unassembled WGS sequence"/>
</dbReference>
<dbReference type="InterPro" id="IPR041423">
    <property type="entry name" value="GyrB_insert"/>
</dbReference>
<dbReference type="GO" id="GO:0005737">
    <property type="term" value="C:cytoplasm"/>
    <property type="evidence" value="ECO:0007669"/>
    <property type="project" value="UniProtKB-SubCell"/>
</dbReference>
<evidence type="ECO:0000256" key="2">
    <source>
        <dbReference type="ARBA" id="ARBA00010708"/>
    </source>
</evidence>
<keyword evidence="8 11" id="KW-0799">Topoisomerase</keyword>
<evidence type="ECO:0000256" key="10">
    <source>
        <dbReference type="ARBA" id="ARBA00023235"/>
    </source>
</evidence>
<feature type="binding site" evidence="11">
    <location>
        <position position="534"/>
    </location>
    <ligand>
        <name>Mg(2+)</name>
        <dbReference type="ChEBI" id="CHEBI:18420"/>
        <label>1</label>
        <note>catalytic</note>
    </ligand>
</feature>
<comment type="subunit">
    <text evidence="11">Heterotetramer, composed of two GyrA and two GyrB chains. In the heterotetramer, GyrA contains the active site tyrosine that forms a transient covalent intermediate with DNA, while GyrB binds cofactors and catalyzes ATP hydrolysis.</text>
</comment>
<evidence type="ECO:0000256" key="9">
    <source>
        <dbReference type="ARBA" id="ARBA00023125"/>
    </source>
</evidence>
<dbReference type="InterPro" id="IPR013759">
    <property type="entry name" value="Topo_IIA_B_C"/>
</dbReference>
<dbReference type="NCBIfam" id="NF004189">
    <property type="entry name" value="PRK05644.1"/>
    <property type="match status" value="1"/>
</dbReference>
<evidence type="ECO:0000256" key="8">
    <source>
        <dbReference type="ARBA" id="ARBA00023029"/>
    </source>
</evidence>
<dbReference type="Pfam" id="PF02518">
    <property type="entry name" value="HATPase_c"/>
    <property type="match status" value="1"/>
</dbReference>
<dbReference type="SMART" id="SM00433">
    <property type="entry name" value="TOP2c"/>
    <property type="match status" value="1"/>
</dbReference>
<dbReference type="GO" id="GO:0005524">
    <property type="term" value="F:ATP binding"/>
    <property type="evidence" value="ECO:0007669"/>
    <property type="project" value="UniProtKB-UniRule"/>
</dbReference>
<feature type="domain" description="Toprim" evidence="12">
    <location>
        <begin position="450"/>
        <end position="569"/>
    </location>
</feature>
<dbReference type="FunFam" id="3.30.230.10:FF:000005">
    <property type="entry name" value="DNA gyrase subunit B"/>
    <property type="match status" value="1"/>
</dbReference>